<comment type="caution">
    <text evidence="5">The sequence shown here is derived from an EMBL/GenBank/DDBJ whole genome shotgun (WGS) entry which is preliminary data.</text>
</comment>
<organism evidence="5 6">
    <name type="scientific">Nitratireductor aestuarii</name>
    <dbReference type="NCBI Taxonomy" id="1735103"/>
    <lineage>
        <taxon>Bacteria</taxon>
        <taxon>Pseudomonadati</taxon>
        <taxon>Pseudomonadota</taxon>
        <taxon>Alphaproteobacteria</taxon>
        <taxon>Hyphomicrobiales</taxon>
        <taxon>Phyllobacteriaceae</taxon>
        <taxon>Nitratireductor</taxon>
    </lineage>
</organism>
<keyword evidence="2" id="KW-0547">Nucleotide-binding</keyword>
<evidence type="ECO:0000256" key="3">
    <source>
        <dbReference type="ARBA" id="ARBA00022840"/>
    </source>
</evidence>
<dbReference type="InterPro" id="IPR003439">
    <property type="entry name" value="ABC_transporter-like_ATP-bd"/>
</dbReference>
<dbReference type="SUPFAM" id="SSF52540">
    <property type="entry name" value="P-loop containing nucleoside triphosphate hydrolases"/>
    <property type="match status" value="1"/>
</dbReference>
<keyword evidence="6" id="KW-1185">Reference proteome</keyword>
<proteinExistence type="predicted"/>
<dbReference type="Pfam" id="PF00005">
    <property type="entry name" value="ABC_tran"/>
    <property type="match status" value="1"/>
</dbReference>
<dbReference type="PROSITE" id="PS50893">
    <property type="entry name" value="ABC_TRANSPORTER_2"/>
    <property type="match status" value="1"/>
</dbReference>
<name>A0A916W5C3_9HYPH</name>
<evidence type="ECO:0000259" key="4">
    <source>
        <dbReference type="PROSITE" id="PS50893"/>
    </source>
</evidence>
<dbReference type="GO" id="GO:0016887">
    <property type="term" value="F:ATP hydrolysis activity"/>
    <property type="evidence" value="ECO:0007669"/>
    <property type="project" value="InterPro"/>
</dbReference>
<dbReference type="CDD" id="cd03255">
    <property type="entry name" value="ABC_MJ0796_LolCDE_FtsE"/>
    <property type="match status" value="1"/>
</dbReference>
<accession>A0A916W5C3</accession>
<dbReference type="InterPro" id="IPR015854">
    <property type="entry name" value="ABC_transpr_LolD-like"/>
</dbReference>
<dbReference type="EMBL" id="BMIF01000006">
    <property type="protein sequence ID" value="GGA67596.1"/>
    <property type="molecule type" value="Genomic_DNA"/>
</dbReference>
<dbReference type="PANTHER" id="PTHR24220">
    <property type="entry name" value="IMPORT ATP-BINDING PROTEIN"/>
    <property type="match status" value="1"/>
</dbReference>
<protein>
    <submittedName>
        <fullName evidence="5">ABC transporter</fullName>
    </submittedName>
</protein>
<dbReference type="GO" id="GO:0005886">
    <property type="term" value="C:plasma membrane"/>
    <property type="evidence" value="ECO:0007669"/>
    <property type="project" value="TreeGrafter"/>
</dbReference>
<dbReference type="Gene3D" id="3.40.50.300">
    <property type="entry name" value="P-loop containing nucleotide triphosphate hydrolases"/>
    <property type="match status" value="1"/>
</dbReference>
<dbReference type="GO" id="GO:0005524">
    <property type="term" value="F:ATP binding"/>
    <property type="evidence" value="ECO:0007669"/>
    <property type="project" value="UniProtKB-KW"/>
</dbReference>
<dbReference type="InterPro" id="IPR003593">
    <property type="entry name" value="AAA+_ATPase"/>
</dbReference>
<reference evidence="5" key="2">
    <citation type="submission" date="2020-09" db="EMBL/GenBank/DDBJ databases">
        <authorList>
            <person name="Sun Q."/>
            <person name="Zhou Y."/>
        </authorList>
    </citation>
    <scope>NUCLEOTIDE SEQUENCE</scope>
    <source>
        <strain evidence="5">CGMCC 1.15320</strain>
    </source>
</reference>
<evidence type="ECO:0000313" key="6">
    <source>
        <dbReference type="Proteomes" id="UP000636264"/>
    </source>
</evidence>
<dbReference type="SMART" id="SM00382">
    <property type="entry name" value="AAA"/>
    <property type="match status" value="1"/>
</dbReference>
<dbReference type="RefSeq" id="WP_188721101.1">
    <property type="nucleotide sequence ID" value="NZ_BMIF01000006.1"/>
</dbReference>
<reference evidence="5" key="1">
    <citation type="journal article" date="2014" name="Int. J. Syst. Evol. Microbiol.">
        <title>Complete genome sequence of Corynebacterium casei LMG S-19264T (=DSM 44701T), isolated from a smear-ripened cheese.</title>
        <authorList>
            <consortium name="US DOE Joint Genome Institute (JGI-PGF)"/>
            <person name="Walter F."/>
            <person name="Albersmeier A."/>
            <person name="Kalinowski J."/>
            <person name="Ruckert C."/>
        </authorList>
    </citation>
    <scope>NUCLEOTIDE SEQUENCE</scope>
    <source>
        <strain evidence="5">CGMCC 1.15320</strain>
    </source>
</reference>
<evidence type="ECO:0000256" key="1">
    <source>
        <dbReference type="ARBA" id="ARBA00022448"/>
    </source>
</evidence>
<dbReference type="InterPro" id="IPR017911">
    <property type="entry name" value="MacB-like_ATP-bd"/>
</dbReference>
<dbReference type="GO" id="GO:0022857">
    <property type="term" value="F:transmembrane transporter activity"/>
    <property type="evidence" value="ECO:0007669"/>
    <property type="project" value="TreeGrafter"/>
</dbReference>
<keyword evidence="3" id="KW-0067">ATP-binding</keyword>
<evidence type="ECO:0000256" key="2">
    <source>
        <dbReference type="ARBA" id="ARBA00022741"/>
    </source>
</evidence>
<feature type="domain" description="ABC transporter" evidence="4">
    <location>
        <begin position="4"/>
        <end position="229"/>
    </location>
</feature>
<evidence type="ECO:0000313" key="5">
    <source>
        <dbReference type="EMBL" id="GGA67596.1"/>
    </source>
</evidence>
<dbReference type="AlphaFoldDB" id="A0A916W5C3"/>
<dbReference type="InterPro" id="IPR027417">
    <property type="entry name" value="P-loop_NTPase"/>
</dbReference>
<dbReference type="Proteomes" id="UP000636264">
    <property type="component" value="Unassembled WGS sequence"/>
</dbReference>
<gene>
    <name evidence="5" type="ORF">GCM10011385_21870</name>
</gene>
<sequence>MPDLEVTDLCVRFAGLAAPALDVPELKVSAGEMLAVVGPSGSGKSTLVNMLTGLDTPARGAILWGRTNIGNLSEAERDHWRGRNVGLVPQDFHLFPGLSAINNVLLPARLARIASRTTVDRAHDLLQAVGLMRPNQPINTMSRGEMQRVAIARALLRQPAIVVADEPTASLDADNGAAVSSLLILLARQTGSTLIVVTHDEALIRLMPRHLVLRNGRIFADRVAEGVLA</sequence>
<keyword evidence="1" id="KW-0813">Transport</keyword>